<evidence type="ECO:0000256" key="2">
    <source>
        <dbReference type="ARBA" id="ARBA00022722"/>
    </source>
</evidence>
<evidence type="ECO:0000256" key="3">
    <source>
        <dbReference type="ARBA" id="ARBA00022759"/>
    </source>
</evidence>
<dbReference type="Proteomes" id="UP001589838">
    <property type="component" value="Unassembled WGS sequence"/>
</dbReference>
<dbReference type="EC" id="3.1.-.-" evidence="8"/>
<dbReference type="Pfam" id="PF03755">
    <property type="entry name" value="YicC-like_N"/>
    <property type="match status" value="1"/>
</dbReference>
<reference evidence="8 9" key="1">
    <citation type="submission" date="2024-09" db="EMBL/GenBank/DDBJ databases">
        <authorList>
            <person name="Sun Q."/>
            <person name="Mori K."/>
        </authorList>
    </citation>
    <scope>NUCLEOTIDE SEQUENCE [LARGE SCALE GENOMIC DNA]</scope>
    <source>
        <strain evidence="8 9">NCAIM B.02610</strain>
    </source>
</reference>
<evidence type="ECO:0000259" key="6">
    <source>
        <dbReference type="Pfam" id="PF03755"/>
    </source>
</evidence>
<dbReference type="InterPro" id="IPR005229">
    <property type="entry name" value="YicC/YloC-like"/>
</dbReference>
<sequence length="294" mass="34452">MKSMTGYGSTKINVECGEITIEIKAVNYRFLDSQIKLPYELMAIEDKIHKQIKEHVLRGKIDISVHVEERTSKKRVLTINEQLLDQYVSAANMINEKFSQEMKLEVSALLMDTAIAQVEEISNVNWQEEERLILKGISEALSSFNKMREEEGAYLQQDMMDWLHKLQQCCDEIETLIPSLVDRYREKLEQRIRAVLDAELEMDETRLLTEIAIFTEKMDIREELVRLRSHCKQYTKYMDVKDEAIGRRLDFLVQEMNREVNTIGSKAPDSSIRQHVVEMKGYLEKLKEQVQNVE</sequence>
<gene>
    <name evidence="8" type="ORF">ACFFHM_22130</name>
</gene>
<dbReference type="NCBIfam" id="TIGR00255">
    <property type="entry name" value="YicC/YloC family endoribonuclease"/>
    <property type="match status" value="1"/>
</dbReference>
<evidence type="ECO:0000256" key="1">
    <source>
        <dbReference type="ARBA" id="ARBA00001968"/>
    </source>
</evidence>
<keyword evidence="3" id="KW-0255">Endonuclease</keyword>
<keyword evidence="2" id="KW-0540">Nuclease</keyword>
<protein>
    <submittedName>
        <fullName evidence="8">YicC/YloC family endoribonuclease</fullName>
        <ecNumber evidence="8">3.1.-.-</ecNumber>
    </submittedName>
</protein>
<dbReference type="Pfam" id="PF08340">
    <property type="entry name" value="YicC-like_C"/>
    <property type="match status" value="1"/>
</dbReference>
<comment type="similarity">
    <text evidence="5">Belongs to the YicC/YloC family.</text>
</comment>
<dbReference type="PANTHER" id="PTHR30636:SF3">
    <property type="entry name" value="UPF0701 PROTEIN YICC"/>
    <property type="match status" value="1"/>
</dbReference>
<organism evidence="8 9">
    <name type="scientific">Halalkalibacter kiskunsagensis</name>
    <dbReference type="NCBI Taxonomy" id="1548599"/>
    <lineage>
        <taxon>Bacteria</taxon>
        <taxon>Bacillati</taxon>
        <taxon>Bacillota</taxon>
        <taxon>Bacilli</taxon>
        <taxon>Bacillales</taxon>
        <taxon>Bacillaceae</taxon>
        <taxon>Halalkalibacter</taxon>
    </lineage>
</organism>
<evidence type="ECO:0000313" key="8">
    <source>
        <dbReference type="EMBL" id="MFC0473116.1"/>
    </source>
</evidence>
<proteinExistence type="inferred from homology"/>
<dbReference type="InterPro" id="IPR013527">
    <property type="entry name" value="YicC-like_N"/>
</dbReference>
<dbReference type="EMBL" id="JBHLUX010000091">
    <property type="protein sequence ID" value="MFC0473116.1"/>
    <property type="molecule type" value="Genomic_DNA"/>
</dbReference>
<evidence type="ECO:0000259" key="7">
    <source>
        <dbReference type="Pfam" id="PF08340"/>
    </source>
</evidence>
<evidence type="ECO:0000313" key="9">
    <source>
        <dbReference type="Proteomes" id="UP001589838"/>
    </source>
</evidence>
<comment type="cofactor">
    <cofactor evidence="1">
        <name>a divalent metal cation</name>
        <dbReference type="ChEBI" id="CHEBI:60240"/>
    </cofactor>
</comment>
<name>A0ABV6KMQ8_9BACI</name>
<keyword evidence="4 8" id="KW-0378">Hydrolase</keyword>
<dbReference type="GO" id="GO:0016787">
    <property type="term" value="F:hydrolase activity"/>
    <property type="evidence" value="ECO:0007669"/>
    <property type="project" value="UniProtKB-KW"/>
</dbReference>
<evidence type="ECO:0000256" key="4">
    <source>
        <dbReference type="ARBA" id="ARBA00022801"/>
    </source>
</evidence>
<dbReference type="PANTHER" id="PTHR30636">
    <property type="entry name" value="UPF0701 PROTEIN YICC"/>
    <property type="match status" value="1"/>
</dbReference>
<accession>A0ABV6KMQ8</accession>
<comment type="caution">
    <text evidence="8">The sequence shown here is derived from an EMBL/GenBank/DDBJ whole genome shotgun (WGS) entry which is preliminary data.</text>
</comment>
<keyword evidence="9" id="KW-1185">Reference proteome</keyword>
<feature type="domain" description="Endoribonuclease YicC-like N-terminal" evidence="6">
    <location>
        <begin position="1"/>
        <end position="156"/>
    </location>
</feature>
<feature type="domain" description="Endoribonuclease YicC-like C-terminal" evidence="7">
    <location>
        <begin position="173"/>
        <end position="294"/>
    </location>
</feature>
<dbReference type="InterPro" id="IPR013551">
    <property type="entry name" value="YicC-like_C"/>
</dbReference>
<evidence type="ECO:0000256" key="5">
    <source>
        <dbReference type="ARBA" id="ARBA00035648"/>
    </source>
</evidence>
<dbReference type="RefSeq" id="WP_335960920.1">
    <property type="nucleotide sequence ID" value="NZ_JAXBLX010000013.1"/>
</dbReference>